<sequence>MPKLTFSKVAAVAAALTVAGTAFGTATASAASPMPMSSKWRACDFSQLKWVDAVGDARPIAYVGPAGDGSMVAKVDIATAVPNTRYDVRVIQAPRPSLGCAPGQAGVLTGSIQTDGVGAGSVTLQGPVESGKTGAWVIVERPSAYSQTPEEFYTTEFIASL</sequence>
<evidence type="ECO:0008006" key="4">
    <source>
        <dbReference type="Google" id="ProtNLM"/>
    </source>
</evidence>
<name>A0ABT1LZK4_9MYCO</name>
<organism evidence="2 3">
    <name type="scientific">Mycolicibacterium arenosum</name>
    <dbReference type="NCBI Taxonomy" id="2952157"/>
    <lineage>
        <taxon>Bacteria</taxon>
        <taxon>Bacillati</taxon>
        <taxon>Actinomycetota</taxon>
        <taxon>Actinomycetes</taxon>
        <taxon>Mycobacteriales</taxon>
        <taxon>Mycobacteriaceae</taxon>
        <taxon>Mycolicibacterium</taxon>
    </lineage>
</organism>
<keyword evidence="3" id="KW-1185">Reference proteome</keyword>
<keyword evidence="1" id="KW-0732">Signal</keyword>
<protein>
    <recommendedName>
        <fullName evidence="4">Secreted protein</fullName>
    </recommendedName>
</protein>
<gene>
    <name evidence="2" type="ORF">NM203_09100</name>
</gene>
<proteinExistence type="predicted"/>
<dbReference type="Proteomes" id="UP001651690">
    <property type="component" value="Unassembled WGS sequence"/>
</dbReference>
<dbReference type="EMBL" id="JANDBD010000003">
    <property type="protein sequence ID" value="MCP9272341.1"/>
    <property type="molecule type" value="Genomic_DNA"/>
</dbReference>
<evidence type="ECO:0000313" key="2">
    <source>
        <dbReference type="EMBL" id="MCP9272341.1"/>
    </source>
</evidence>
<evidence type="ECO:0000313" key="3">
    <source>
        <dbReference type="Proteomes" id="UP001651690"/>
    </source>
</evidence>
<reference evidence="2 3" key="1">
    <citation type="submission" date="2022-06" db="EMBL/GenBank/DDBJ databases">
        <title>Mycolicibacterium sp. CAU 1645 isolated from seawater.</title>
        <authorList>
            <person name="Kim W."/>
        </authorList>
    </citation>
    <scope>NUCLEOTIDE SEQUENCE [LARGE SCALE GENOMIC DNA]</scope>
    <source>
        <strain evidence="2 3">CAU 1645</strain>
    </source>
</reference>
<comment type="caution">
    <text evidence="2">The sequence shown here is derived from an EMBL/GenBank/DDBJ whole genome shotgun (WGS) entry which is preliminary data.</text>
</comment>
<dbReference type="RefSeq" id="WP_255059526.1">
    <property type="nucleotide sequence ID" value="NZ_JANDBD010000003.1"/>
</dbReference>
<evidence type="ECO:0000256" key="1">
    <source>
        <dbReference type="SAM" id="SignalP"/>
    </source>
</evidence>
<feature type="chain" id="PRO_5047410982" description="Secreted protein" evidence="1">
    <location>
        <begin position="31"/>
        <end position="161"/>
    </location>
</feature>
<accession>A0ABT1LZK4</accession>
<feature type="signal peptide" evidence="1">
    <location>
        <begin position="1"/>
        <end position="30"/>
    </location>
</feature>